<comment type="subcellular location">
    <subcellularLocation>
        <location evidence="2">Cytoplasm</location>
    </subcellularLocation>
    <subcellularLocation>
        <location evidence="1">Endosome membrane</location>
        <topology evidence="1">Peripheral membrane protein</topology>
    </subcellularLocation>
</comment>
<dbReference type="GO" id="GO:0032511">
    <property type="term" value="P:late endosome to vacuole transport via multivesicular body sorting pathway"/>
    <property type="evidence" value="ECO:0007669"/>
    <property type="project" value="InterPro"/>
</dbReference>
<dbReference type="GO" id="GO:0010008">
    <property type="term" value="C:endosome membrane"/>
    <property type="evidence" value="ECO:0007669"/>
    <property type="project" value="UniProtKB-SubCell"/>
</dbReference>
<dbReference type="GO" id="GO:0015031">
    <property type="term" value="P:protein transport"/>
    <property type="evidence" value="ECO:0007669"/>
    <property type="project" value="UniProtKB-KW"/>
</dbReference>
<dbReference type="Gene3D" id="1.25.40.270">
    <property type="entry name" value="Vacuolar protein sorting-associated protein vta1"/>
    <property type="match status" value="1"/>
</dbReference>
<keyword evidence="7" id="KW-0653">Protein transport</keyword>
<reference evidence="12" key="1">
    <citation type="journal article" date="2021" name="Sci. Adv.">
        <title>The American lobster genome reveals insights on longevity, neural, and immune adaptations.</title>
        <authorList>
            <person name="Polinski J.M."/>
            <person name="Zimin A.V."/>
            <person name="Clark K.F."/>
            <person name="Kohn A.B."/>
            <person name="Sadowski N."/>
            <person name="Timp W."/>
            <person name="Ptitsyn A."/>
            <person name="Khanna P."/>
            <person name="Romanova D.Y."/>
            <person name="Williams P."/>
            <person name="Greenwood S.J."/>
            <person name="Moroz L.L."/>
            <person name="Walt D.R."/>
            <person name="Bodnar A.G."/>
        </authorList>
    </citation>
    <scope>NUCLEOTIDE SEQUENCE</scope>
    <source>
        <strain evidence="12">GMGI-L3</strain>
    </source>
</reference>
<feature type="compositionally biased region" description="Acidic residues" evidence="9">
    <location>
        <begin position="179"/>
        <end position="195"/>
    </location>
</feature>
<dbReference type="InterPro" id="IPR039431">
    <property type="entry name" value="Vta1/CALS_N"/>
</dbReference>
<feature type="region of interest" description="Disordered" evidence="9">
    <location>
        <begin position="168"/>
        <end position="294"/>
    </location>
</feature>
<dbReference type="InterPro" id="IPR044538">
    <property type="entry name" value="Vta1-like"/>
</dbReference>
<evidence type="ECO:0000256" key="5">
    <source>
        <dbReference type="ARBA" id="ARBA00022490"/>
    </source>
</evidence>
<evidence type="ECO:0000256" key="3">
    <source>
        <dbReference type="ARBA" id="ARBA00007895"/>
    </source>
</evidence>
<evidence type="ECO:0000313" key="12">
    <source>
        <dbReference type="EMBL" id="KAG7175815.1"/>
    </source>
</evidence>
<evidence type="ECO:0000256" key="1">
    <source>
        <dbReference type="ARBA" id="ARBA00004481"/>
    </source>
</evidence>
<dbReference type="Proteomes" id="UP000747542">
    <property type="component" value="Unassembled WGS sequence"/>
</dbReference>
<comment type="similarity">
    <text evidence="3">Belongs to the VTA1 family.</text>
</comment>
<evidence type="ECO:0000259" key="11">
    <source>
        <dbReference type="Pfam" id="PF18097"/>
    </source>
</evidence>
<feature type="domain" description="Vta1 C-terminal" evidence="11">
    <location>
        <begin position="294"/>
        <end position="331"/>
    </location>
</feature>
<feature type="region of interest" description="Disordered" evidence="9">
    <location>
        <begin position="1"/>
        <end position="20"/>
    </location>
</feature>
<dbReference type="InterPro" id="IPR041212">
    <property type="entry name" value="Vta1_C"/>
</dbReference>
<dbReference type="Pfam" id="PF18097">
    <property type="entry name" value="Vta1_C"/>
    <property type="match status" value="1"/>
</dbReference>
<dbReference type="InterPro" id="IPR023175">
    <property type="entry name" value="Vta1/CALS_N_sf"/>
</dbReference>
<evidence type="ECO:0000259" key="10">
    <source>
        <dbReference type="Pfam" id="PF04652"/>
    </source>
</evidence>
<keyword evidence="5" id="KW-0963">Cytoplasm</keyword>
<protein>
    <submittedName>
        <fullName evidence="12">Vacuolar protein sorting-associated protein VTA1-like</fullName>
    </submittedName>
</protein>
<gene>
    <name evidence="12" type="primary">VTA1-L</name>
    <name evidence="12" type="ORF">Hamer_G009837</name>
</gene>
<evidence type="ECO:0000256" key="9">
    <source>
        <dbReference type="SAM" id="MobiDB-lite"/>
    </source>
</evidence>
<keyword evidence="4" id="KW-0813">Transport</keyword>
<keyword evidence="13" id="KW-1185">Reference proteome</keyword>
<comment type="caution">
    <text evidence="12">The sequence shown here is derived from an EMBL/GenBank/DDBJ whole genome shotgun (WGS) entry which is preliminary data.</text>
</comment>
<proteinExistence type="inferred from homology"/>
<accession>A0A8J5TJT1</accession>
<evidence type="ECO:0000313" key="13">
    <source>
        <dbReference type="Proteomes" id="UP000747542"/>
    </source>
</evidence>
<feature type="compositionally biased region" description="Polar residues" evidence="9">
    <location>
        <begin position="1"/>
        <end position="11"/>
    </location>
</feature>
<dbReference type="EMBL" id="JAHLQT010004633">
    <property type="protein sequence ID" value="KAG7175815.1"/>
    <property type="molecule type" value="Genomic_DNA"/>
</dbReference>
<dbReference type="AlphaFoldDB" id="A0A8J5TJT1"/>
<keyword evidence="6" id="KW-0967">Endosome</keyword>
<evidence type="ECO:0000256" key="4">
    <source>
        <dbReference type="ARBA" id="ARBA00022448"/>
    </source>
</evidence>
<feature type="compositionally biased region" description="Polar residues" evidence="9">
    <location>
        <begin position="253"/>
        <end position="264"/>
    </location>
</feature>
<dbReference type="Pfam" id="PF04652">
    <property type="entry name" value="Vta1"/>
    <property type="match status" value="1"/>
</dbReference>
<dbReference type="PANTHER" id="PTHR46009">
    <property type="entry name" value="VACUOLAR PROTEIN SORTING-ASSOCIATED PROTEIN VTA1 HOMOLOG"/>
    <property type="match status" value="1"/>
</dbReference>
<keyword evidence="8" id="KW-0472">Membrane</keyword>
<dbReference type="Gene3D" id="1.20.5.420">
    <property type="entry name" value="Immunoglobulin FC, subunit C"/>
    <property type="match status" value="1"/>
</dbReference>
<evidence type="ECO:0000256" key="6">
    <source>
        <dbReference type="ARBA" id="ARBA00022753"/>
    </source>
</evidence>
<evidence type="ECO:0000256" key="7">
    <source>
        <dbReference type="ARBA" id="ARBA00022927"/>
    </source>
</evidence>
<evidence type="ECO:0000256" key="8">
    <source>
        <dbReference type="ARBA" id="ARBA00023136"/>
    </source>
</evidence>
<sequence length="336" mass="36000">MTSLSTTTNMSAARPNLPPCPPSLRTVQHYIRLATEYDKREPVVAYWSRLYALQTALRLDRKSPEARAVLTGLMDYLETFKKEHADNESVTNDIAGQALVENVGHKLFMWADGEDRAARFNKNVVKVFYTAGLLFDVCEVFGEISEEVASQRKYAKWKATYIHNCLKNGETPIPGPMGGDDEGLGEEDGGGEGDQEGAVGGSSGVAMGWSHPSQPHPGLPSVPGSTDYSGLPSVSSSSPPPPAAGPPAMMGSNNFSDPLSQPQVPHSLPAQPPPTNVYHSPAPPTTGGSVTLSPDMIGKAQKYCKWAISALDYEDSKTAINNLQKALTLLTTGRDS</sequence>
<feature type="domain" description="Vta1/callose synthase N-terminal" evidence="10">
    <location>
        <begin position="27"/>
        <end position="168"/>
    </location>
</feature>
<dbReference type="GO" id="GO:0005771">
    <property type="term" value="C:multivesicular body"/>
    <property type="evidence" value="ECO:0007669"/>
    <property type="project" value="TreeGrafter"/>
</dbReference>
<dbReference type="PANTHER" id="PTHR46009:SF1">
    <property type="entry name" value="VACUOLAR PROTEIN SORTING-ASSOCIATED PROTEIN VTA1 HOMOLOG"/>
    <property type="match status" value="1"/>
</dbReference>
<evidence type="ECO:0000256" key="2">
    <source>
        <dbReference type="ARBA" id="ARBA00004496"/>
    </source>
</evidence>
<name>A0A8J5TJT1_HOMAM</name>
<organism evidence="12 13">
    <name type="scientific">Homarus americanus</name>
    <name type="common">American lobster</name>
    <dbReference type="NCBI Taxonomy" id="6706"/>
    <lineage>
        <taxon>Eukaryota</taxon>
        <taxon>Metazoa</taxon>
        <taxon>Ecdysozoa</taxon>
        <taxon>Arthropoda</taxon>
        <taxon>Crustacea</taxon>
        <taxon>Multicrustacea</taxon>
        <taxon>Malacostraca</taxon>
        <taxon>Eumalacostraca</taxon>
        <taxon>Eucarida</taxon>
        <taxon>Decapoda</taxon>
        <taxon>Pleocyemata</taxon>
        <taxon>Astacidea</taxon>
        <taxon>Nephropoidea</taxon>
        <taxon>Nephropidae</taxon>
        <taxon>Homarus</taxon>
    </lineage>
</organism>